<feature type="region of interest" description="Disordered" evidence="3">
    <location>
        <begin position="1"/>
        <end position="76"/>
    </location>
</feature>
<evidence type="ECO:0000313" key="4">
    <source>
        <dbReference type="EMBL" id="JAE20814.1"/>
    </source>
</evidence>
<reference evidence="4" key="1">
    <citation type="submission" date="2014-09" db="EMBL/GenBank/DDBJ databases">
        <authorList>
            <person name="Magalhaes I.L.F."/>
            <person name="Oliveira U."/>
            <person name="Santos F.R."/>
            <person name="Vidigal T.H.D.A."/>
            <person name="Brescovit A.D."/>
            <person name="Santos A.J."/>
        </authorList>
    </citation>
    <scope>NUCLEOTIDE SEQUENCE</scope>
    <source>
        <tissue evidence="4">Shoot tissue taken approximately 20 cm above the soil surface</tissue>
    </source>
</reference>
<feature type="compositionally biased region" description="Basic and acidic residues" evidence="3">
    <location>
        <begin position="7"/>
        <end position="16"/>
    </location>
</feature>
<dbReference type="AlphaFoldDB" id="A0A0A9GBI8"/>
<accession>A0A0A9GBI8</accession>
<reference evidence="4" key="2">
    <citation type="journal article" date="2015" name="Data Brief">
        <title>Shoot transcriptome of the giant reed, Arundo donax.</title>
        <authorList>
            <person name="Barrero R.A."/>
            <person name="Guerrero F.D."/>
            <person name="Moolhuijzen P."/>
            <person name="Goolsby J.A."/>
            <person name="Tidwell J."/>
            <person name="Bellgard S.E."/>
            <person name="Bellgard M.I."/>
        </authorList>
    </citation>
    <scope>NUCLEOTIDE SEQUENCE</scope>
    <source>
        <tissue evidence="4">Shoot tissue taken approximately 20 cm above the soil surface</tissue>
    </source>
</reference>
<dbReference type="GO" id="GO:0003723">
    <property type="term" value="F:RNA binding"/>
    <property type="evidence" value="ECO:0007669"/>
    <property type="project" value="TreeGrafter"/>
</dbReference>
<feature type="compositionally biased region" description="Polar residues" evidence="3">
    <location>
        <begin position="444"/>
        <end position="455"/>
    </location>
</feature>
<dbReference type="GO" id="GO:0000027">
    <property type="term" value="P:ribosomal large subunit assembly"/>
    <property type="evidence" value="ECO:0007669"/>
    <property type="project" value="TreeGrafter"/>
</dbReference>
<dbReference type="PANTHER" id="PTHR13634">
    <property type="entry name" value="RIBOSOME BIOGENESIS PROTEIN BRIX"/>
    <property type="match status" value="1"/>
</dbReference>
<evidence type="ECO:0000256" key="1">
    <source>
        <dbReference type="ARBA" id="ARBA00004604"/>
    </source>
</evidence>
<proteinExistence type="predicted"/>
<feature type="region of interest" description="Disordered" evidence="3">
    <location>
        <begin position="393"/>
        <end position="478"/>
    </location>
</feature>
<evidence type="ECO:0000256" key="2">
    <source>
        <dbReference type="ARBA" id="ARBA00022517"/>
    </source>
</evidence>
<dbReference type="PANTHER" id="PTHR13634:SF1">
    <property type="entry name" value="OS01G0148400 PROTEIN"/>
    <property type="match status" value="1"/>
</dbReference>
<organism evidence="4">
    <name type="scientific">Arundo donax</name>
    <name type="common">Giant reed</name>
    <name type="synonym">Donax arundinaceus</name>
    <dbReference type="NCBI Taxonomy" id="35708"/>
    <lineage>
        <taxon>Eukaryota</taxon>
        <taxon>Viridiplantae</taxon>
        <taxon>Streptophyta</taxon>
        <taxon>Embryophyta</taxon>
        <taxon>Tracheophyta</taxon>
        <taxon>Spermatophyta</taxon>
        <taxon>Magnoliopsida</taxon>
        <taxon>Liliopsida</taxon>
        <taxon>Poales</taxon>
        <taxon>Poaceae</taxon>
        <taxon>PACMAD clade</taxon>
        <taxon>Arundinoideae</taxon>
        <taxon>Arundineae</taxon>
        <taxon>Arundo</taxon>
    </lineage>
</organism>
<comment type="subcellular location">
    <subcellularLocation>
        <location evidence="1">Nucleus</location>
        <location evidence="1">Nucleolus</location>
    </subcellularLocation>
</comment>
<feature type="region of interest" description="Disordered" evidence="3">
    <location>
        <begin position="347"/>
        <end position="376"/>
    </location>
</feature>
<dbReference type="EMBL" id="GBRH01177082">
    <property type="protein sequence ID" value="JAE20814.1"/>
    <property type="molecule type" value="Transcribed_RNA"/>
</dbReference>
<feature type="compositionally biased region" description="Basic residues" evidence="3">
    <location>
        <begin position="418"/>
        <end position="430"/>
    </location>
</feature>
<evidence type="ECO:0000256" key="3">
    <source>
        <dbReference type="SAM" id="MobiDB-lite"/>
    </source>
</evidence>
<feature type="compositionally biased region" description="Basic and acidic residues" evidence="3">
    <location>
        <begin position="36"/>
        <end position="66"/>
    </location>
</feature>
<sequence>MKRGRNKGGEEGSGDRVKKKPKLDKEGGQKKKGSRNRVENKPKLGGEGGEKKGRGDNPDDELEKKTRVALQPKKASVGHSLNINERHAKQFQSLLVLASAERYPLQVTNDVVDVLARPSSLNGLYLQWEKDVDRYFLWGSIASKEFVVKFELDGGFEASINLLDVKNPLLVFSESFDHNDSWIEVKQLLRELFGHPDGEGASGDHDYLYAFTRTGVMLHLRIFKLLSHLNPNMENMKLEEVSPSFLLKPLETHRLCEMEDGSSNYRKTIDFFDEDVFMFERKCCLSLGSCAVLYDNSSTILVPHIMKLSDLHRVMLPSPIKNAHWFGFNTSCKEFFERYHVFRKTHVPGTGPDPCPPNPSVSMKKKKKRKATTPLEAIEDPLLAAVEDIPTPSFSKEEKIDSSAPLEAIEDTHSPSVSKKKKKKKKKKRNPPAPLDAAAKPTSVAATVNSPTPLETTEKPPANTVNPPTPLEATGNPPDPLAATFDPTPVAATAVDYENITVPMKVFCRSLIEKVGEIFKMPACLSDDFTTDNIFLKGGKMAILGVKLVPYSKPQALKNCAAIYGIIQERLEDMTKTPEDVKAALRLLSGKDPIGNFDKILNNVCWMIAVERNHLVADLHDEFTEYLDADAQVRVTQKLDGMQTWEAKFKNNWLIYACRTYCLPPNALASEDGMVSYLKRKAHELQDKPDDPNLDVLTPENSGHKLDLYAGRSYFGSIRHLYVHLSDTARKQKKMKAMDDEEKDLVVSSEFAATLSSIQIHVPAEFEVFGSDSKASKRSSYARFKSYFKDVEFDSCDEKIEQQADLSGGATTEG</sequence>
<dbReference type="GO" id="GO:0005730">
    <property type="term" value="C:nucleolus"/>
    <property type="evidence" value="ECO:0007669"/>
    <property type="project" value="UniProtKB-SubCell"/>
</dbReference>
<keyword evidence="2" id="KW-0690">Ribosome biogenesis</keyword>
<protein>
    <submittedName>
        <fullName evidence="4">Uncharacterized protein</fullName>
    </submittedName>
</protein>
<name>A0A0A9GBI8_ARUDO</name>
<dbReference type="InterPro" id="IPR026532">
    <property type="entry name" value="BRX1"/>
</dbReference>